<reference evidence="1" key="1">
    <citation type="submission" date="2023-06" db="EMBL/GenBank/DDBJ databases">
        <authorList>
            <person name="Delattre M."/>
        </authorList>
    </citation>
    <scope>NUCLEOTIDE SEQUENCE</scope>
    <source>
        <strain evidence="1">AF72</strain>
    </source>
</reference>
<organism evidence="1 2">
    <name type="scientific">Mesorhabditis spiculigera</name>
    <dbReference type="NCBI Taxonomy" id="96644"/>
    <lineage>
        <taxon>Eukaryota</taxon>
        <taxon>Metazoa</taxon>
        <taxon>Ecdysozoa</taxon>
        <taxon>Nematoda</taxon>
        <taxon>Chromadorea</taxon>
        <taxon>Rhabditida</taxon>
        <taxon>Rhabditina</taxon>
        <taxon>Rhabditomorpha</taxon>
        <taxon>Rhabditoidea</taxon>
        <taxon>Rhabditidae</taxon>
        <taxon>Mesorhabditinae</taxon>
        <taxon>Mesorhabditis</taxon>
    </lineage>
</organism>
<name>A0AA36FTB7_9BILA</name>
<feature type="non-terminal residue" evidence="1">
    <location>
        <position position="1"/>
    </location>
</feature>
<keyword evidence="2" id="KW-1185">Reference proteome</keyword>
<comment type="caution">
    <text evidence="1">The sequence shown here is derived from an EMBL/GenBank/DDBJ whole genome shotgun (WGS) entry which is preliminary data.</text>
</comment>
<dbReference type="EMBL" id="CATQJA010000121">
    <property type="protein sequence ID" value="CAJ0557830.1"/>
    <property type="molecule type" value="Genomic_DNA"/>
</dbReference>
<evidence type="ECO:0000313" key="2">
    <source>
        <dbReference type="Proteomes" id="UP001177023"/>
    </source>
</evidence>
<accession>A0AA36FTB7</accession>
<dbReference type="Proteomes" id="UP001177023">
    <property type="component" value="Unassembled WGS sequence"/>
</dbReference>
<evidence type="ECO:0000313" key="1">
    <source>
        <dbReference type="EMBL" id="CAJ0557830.1"/>
    </source>
</evidence>
<proteinExistence type="predicted"/>
<protein>
    <submittedName>
        <fullName evidence="1">Uncharacterized protein</fullName>
    </submittedName>
</protein>
<sequence>MFYWAVRRLLALNASSHRRRGTVVQPYDDVQQDQYFWNETTSANFSYAFLIELKNVANTPCLYNTVVLITNRLFNYQSGLNKDFPYVPDEGCITFSVILLGRPDIPNEDFEKQYVNLSTKTAPSEQHFHCIYEIAKQVYGF</sequence>
<gene>
    <name evidence="1" type="ORF">MSPICULIGERA_LOCUS580</name>
</gene>
<dbReference type="AlphaFoldDB" id="A0AA36FTB7"/>